<evidence type="ECO:0000259" key="7">
    <source>
        <dbReference type="Pfam" id="PF00814"/>
    </source>
</evidence>
<organism evidence="8 9">
    <name type="scientific">Alicyclobacillus fodiniaquatilis</name>
    <dbReference type="NCBI Taxonomy" id="1661150"/>
    <lineage>
        <taxon>Bacteria</taxon>
        <taxon>Bacillati</taxon>
        <taxon>Bacillota</taxon>
        <taxon>Bacilli</taxon>
        <taxon>Bacillales</taxon>
        <taxon>Alicyclobacillaceae</taxon>
        <taxon>Alicyclobacillus</taxon>
    </lineage>
</organism>
<dbReference type="PANTHER" id="PTHR11735:SF11">
    <property type="entry name" value="TRNA THREONYLCARBAMOYLADENOSINE BIOSYNTHESIS PROTEIN TSAB"/>
    <property type="match status" value="1"/>
</dbReference>
<dbReference type="PRINTS" id="PR00789">
    <property type="entry name" value="OSIALOPTASE"/>
</dbReference>
<evidence type="ECO:0000313" key="8">
    <source>
        <dbReference type="EMBL" id="MFD1675036.1"/>
    </source>
</evidence>
<evidence type="ECO:0000256" key="1">
    <source>
        <dbReference type="ARBA" id="ARBA00012156"/>
    </source>
</evidence>
<accession>A0ABW4JH79</accession>
<protein>
    <recommendedName>
        <fullName evidence="1">N(6)-L-threonylcarbamoyladenine synthase</fullName>
        <ecNumber evidence="1">2.3.1.234</ecNumber>
    </recommendedName>
</protein>
<evidence type="ECO:0000256" key="4">
    <source>
        <dbReference type="ARBA" id="ARBA00022723"/>
    </source>
</evidence>
<evidence type="ECO:0000256" key="3">
    <source>
        <dbReference type="ARBA" id="ARBA00022694"/>
    </source>
</evidence>
<dbReference type="InterPro" id="IPR000905">
    <property type="entry name" value="Gcp-like_dom"/>
</dbReference>
<dbReference type="InterPro" id="IPR043129">
    <property type="entry name" value="ATPase_NBD"/>
</dbReference>
<evidence type="ECO:0000256" key="6">
    <source>
        <dbReference type="ARBA" id="ARBA00048117"/>
    </source>
</evidence>
<keyword evidence="2" id="KW-0808">Transferase</keyword>
<dbReference type="EC" id="2.3.1.234" evidence="1"/>
<evidence type="ECO:0000313" key="9">
    <source>
        <dbReference type="Proteomes" id="UP001597079"/>
    </source>
</evidence>
<keyword evidence="5" id="KW-0012">Acyltransferase</keyword>
<dbReference type="SUPFAM" id="SSF53067">
    <property type="entry name" value="Actin-like ATPase domain"/>
    <property type="match status" value="1"/>
</dbReference>
<dbReference type="PANTHER" id="PTHR11735">
    <property type="entry name" value="TRNA N6-ADENOSINE THREONYLCARBAMOYLTRANSFERASE"/>
    <property type="match status" value="1"/>
</dbReference>
<evidence type="ECO:0000256" key="2">
    <source>
        <dbReference type="ARBA" id="ARBA00022679"/>
    </source>
</evidence>
<sequence>MECILGIDTSNYTTSLAVVSAGTGRLLASARCMLPVTKGQRGLRQSDALFFHVRQLPDVMADLMCQLHEQQIHPDWVGVGASVRPRPQATSYMPVFHAGANYAVVFAQSLGIPVVRTSHQEGHIAAAEYFLRPNMGPFVAVHISGGTSDVMLARRTDFGYAIQLVGEGLDLHAGQFVDRVGVQLGLPFPAGPALEALASTAEGTALLLPSAVRGAQMSFSGPLSAAVRAIEAGENPADIARAVELCVAQNVSKAIEYAVRNASVPTRDVIVAGGVAANATIRQRVVERLKKRVRGVSVQFAPPLYARDNALGVAVIAERFLSR</sequence>
<keyword evidence="3" id="KW-0819">tRNA processing</keyword>
<feature type="domain" description="Gcp-like" evidence="7">
    <location>
        <begin position="98"/>
        <end position="311"/>
    </location>
</feature>
<dbReference type="RefSeq" id="WP_377942905.1">
    <property type="nucleotide sequence ID" value="NZ_JBHUCX010000024.1"/>
</dbReference>
<dbReference type="EMBL" id="JBHUCX010000024">
    <property type="protein sequence ID" value="MFD1675036.1"/>
    <property type="molecule type" value="Genomic_DNA"/>
</dbReference>
<comment type="catalytic activity">
    <reaction evidence="6">
        <text>L-threonylcarbamoyladenylate + adenosine(37) in tRNA = N(6)-L-threonylcarbamoyladenosine(37) in tRNA + AMP + H(+)</text>
        <dbReference type="Rhea" id="RHEA:37059"/>
        <dbReference type="Rhea" id="RHEA-COMP:10162"/>
        <dbReference type="Rhea" id="RHEA-COMP:10163"/>
        <dbReference type="ChEBI" id="CHEBI:15378"/>
        <dbReference type="ChEBI" id="CHEBI:73682"/>
        <dbReference type="ChEBI" id="CHEBI:74411"/>
        <dbReference type="ChEBI" id="CHEBI:74418"/>
        <dbReference type="ChEBI" id="CHEBI:456215"/>
        <dbReference type="EC" id="2.3.1.234"/>
    </reaction>
</comment>
<dbReference type="InterPro" id="IPR017861">
    <property type="entry name" value="KAE1/TsaD"/>
</dbReference>
<dbReference type="Pfam" id="PF00814">
    <property type="entry name" value="TsaD"/>
    <property type="match status" value="1"/>
</dbReference>
<reference evidence="9" key="1">
    <citation type="journal article" date="2019" name="Int. J. Syst. Evol. Microbiol.">
        <title>The Global Catalogue of Microorganisms (GCM) 10K type strain sequencing project: providing services to taxonomists for standard genome sequencing and annotation.</title>
        <authorList>
            <consortium name="The Broad Institute Genomics Platform"/>
            <consortium name="The Broad Institute Genome Sequencing Center for Infectious Disease"/>
            <person name="Wu L."/>
            <person name="Ma J."/>
        </authorList>
    </citation>
    <scope>NUCLEOTIDE SEQUENCE [LARGE SCALE GENOMIC DNA]</scope>
    <source>
        <strain evidence="9">CGMCC 1.12286</strain>
    </source>
</reference>
<keyword evidence="9" id="KW-1185">Reference proteome</keyword>
<dbReference type="Gene3D" id="3.30.420.40">
    <property type="match status" value="2"/>
</dbReference>
<dbReference type="Proteomes" id="UP001597079">
    <property type="component" value="Unassembled WGS sequence"/>
</dbReference>
<name>A0ABW4JH79_9BACL</name>
<gene>
    <name evidence="8" type="ORF">ACFSB2_10050</name>
</gene>
<comment type="caution">
    <text evidence="8">The sequence shown here is derived from an EMBL/GenBank/DDBJ whole genome shotgun (WGS) entry which is preliminary data.</text>
</comment>
<proteinExistence type="predicted"/>
<keyword evidence="4" id="KW-0479">Metal-binding</keyword>
<evidence type="ECO:0000256" key="5">
    <source>
        <dbReference type="ARBA" id="ARBA00023315"/>
    </source>
</evidence>